<dbReference type="GO" id="GO:0005829">
    <property type="term" value="C:cytosol"/>
    <property type="evidence" value="ECO:0007669"/>
    <property type="project" value="TreeGrafter"/>
</dbReference>
<proteinExistence type="predicted"/>
<dbReference type="SUPFAM" id="SSF55469">
    <property type="entry name" value="FMN-dependent nitroreductase-like"/>
    <property type="match status" value="1"/>
</dbReference>
<evidence type="ECO:0000313" key="3">
    <source>
        <dbReference type="EMBL" id="TDP80666.1"/>
    </source>
</evidence>
<dbReference type="RefSeq" id="WP_133531385.1">
    <property type="nucleotide sequence ID" value="NZ_SNXX01000060.1"/>
</dbReference>
<protein>
    <submittedName>
        <fullName evidence="3">Nitroreductase</fullName>
    </submittedName>
</protein>
<evidence type="ECO:0000313" key="4">
    <source>
        <dbReference type="Proteomes" id="UP000295176"/>
    </source>
</evidence>
<dbReference type="PANTHER" id="PTHR23026">
    <property type="entry name" value="NADPH NITROREDUCTASE"/>
    <property type="match status" value="1"/>
</dbReference>
<name>A0A4R6R549_9FIRM</name>
<dbReference type="AlphaFoldDB" id="A0A4R6R549"/>
<keyword evidence="1" id="KW-0520">NAD</keyword>
<dbReference type="InterPro" id="IPR029479">
    <property type="entry name" value="Nitroreductase"/>
</dbReference>
<dbReference type="Proteomes" id="UP000295176">
    <property type="component" value="Unassembled WGS sequence"/>
</dbReference>
<feature type="domain" description="Nitroreductase" evidence="2">
    <location>
        <begin position="9"/>
        <end position="163"/>
    </location>
</feature>
<dbReference type="EMBL" id="SNXX01000060">
    <property type="protein sequence ID" value="TDP80666.1"/>
    <property type="molecule type" value="Genomic_DNA"/>
</dbReference>
<accession>A0A4R6R549</accession>
<dbReference type="Pfam" id="PF00881">
    <property type="entry name" value="Nitroreductase"/>
    <property type="match status" value="1"/>
</dbReference>
<dbReference type="GO" id="GO:0046256">
    <property type="term" value="P:2,4,6-trinitrotoluene catabolic process"/>
    <property type="evidence" value="ECO:0007669"/>
    <property type="project" value="TreeGrafter"/>
</dbReference>
<evidence type="ECO:0000259" key="2">
    <source>
        <dbReference type="Pfam" id="PF00881"/>
    </source>
</evidence>
<comment type="caution">
    <text evidence="3">The sequence shown here is derived from an EMBL/GenBank/DDBJ whole genome shotgun (WGS) entry which is preliminary data.</text>
</comment>
<reference evidence="3 4" key="1">
    <citation type="submission" date="2019-03" db="EMBL/GenBank/DDBJ databases">
        <title>Subsurface microbial communities from deep shales in Ohio and West Virginia, USA.</title>
        <authorList>
            <person name="Wrighton K."/>
        </authorList>
    </citation>
    <scope>NUCLEOTIDE SEQUENCE [LARGE SCALE GENOMIC DNA]</scope>
    <source>
        <strain evidence="3 4">MSL 7</strain>
    </source>
</reference>
<gene>
    <name evidence="3" type="ORF">C7957_1605</name>
</gene>
<dbReference type="PANTHER" id="PTHR23026:SF125">
    <property type="entry name" value="OXYGEN-INSENSITIVE NAD(P)H NITROREDUCTASE"/>
    <property type="match status" value="1"/>
</dbReference>
<dbReference type="InterPro" id="IPR050627">
    <property type="entry name" value="Nitroreductase/BluB"/>
</dbReference>
<sequence>MENEVIKTIKNRRSIRNYKEEQIEEEELTAILEAGIQAPTANNLEPWHFTVVQDKELIDLMSAESKKMMVQSDNEKLIQLGKNIPNIFYNAPTVIIASGKQDIESALVDCAAAIENMLITAESIDLGGVWIGLTRFFFQKEENVKKLDLPKDYKPFYAVALGYKGEKISTGPSKRKMDVINYIR</sequence>
<dbReference type="Gene3D" id="3.40.109.10">
    <property type="entry name" value="NADH Oxidase"/>
    <property type="match status" value="1"/>
</dbReference>
<dbReference type="InterPro" id="IPR000415">
    <property type="entry name" value="Nitroreductase-like"/>
</dbReference>
<evidence type="ECO:0000256" key="1">
    <source>
        <dbReference type="ARBA" id="ARBA00023027"/>
    </source>
</evidence>
<organism evidence="3 4">
    <name type="scientific">Halanaerobium saccharolyticum</name>
    <dbReference type="NCBI Taxonomy" id="43595"/>
    <lineage>
        <taxon>Bacteria</taxon>
        <taxon>Bacillati</taxon>
        <taxon>Bacillota</taxon>
        <taxon>Clostridia</taxon>
        <taxon>Halanaerobiales</taxon>
        <taxon>Halanaerobiaceae</taxon>
        <taxon>Halanaerobium</taxon>
    </lineage>
</organism>
<dbReference type="GO" id="GO:0046857">
    <property type="term" value="F:oxidoreductase activity, acting on other nitrogenous compounds as donors, with NAD or NADP as acceptor"/>
    <property type="evidence" value="ECO:0007669"/>
    <property type="project" value="TreeGrafter"/>
</dbReference>